<evidence type="ECO:0000256" key="4">
    <source>
        <dbReference type="SAM" id="MobiDB-lite"/>
    </source>
</evidence>
<dbReference type="InterPro" id="IPR019887">
    <property type="entry name" value="Tscrpt_reg_AsnC/Lrp_C"/>
</dbReference>
<dbReference type="InterPro" id="IPR036388">
    <property type="entry name" value="WH-like_DNA-bd_sf"/>
</dbReference>
<evidence type="ECO:0000256" key="3">
    <source>
        <dbReference type="ARBA" id="ARBA00023163"/>
    </source>
</evidence>
<keyword evidence="7" id="KW-1185">Reference proteome</keyword>
<dbReference type="PROSITE" id="PS50956">
    <property type="entry name" value="HTH_ASNC_2"/>
    <property type="match status" value="1"/>
</dbReference>
<dbReference type="PANTHER" id="PTHR30154:SF54">
    <property type="entry name" value="POSSIBLE TRANSCRIPTIONAL REGULATORY PROTEIN (PROBABLY LRP_ASNC-FAMILY)"/>
    <property type="match status" value="1"/>
</dbReference>
<dbReference type="Pfam" id="PF13412">
    <property type="entry name" value="HTH_24"/>
    <property type="match status" value="1"/>
</dbReference>
<gene>
    <name evidence="6" type="ORF">QWI33_17795</name>
</gene>
<sequence length="204" mass="22232">MSAEIHEETAIEAGMADERPKKTQPQSGTLDGTDLAILAALVEDGRMTNAALAARAGVAESTCAYRLRALRESGVLTRIAAQLDPEAFGRPLHAIIKVRLGSHSREHVHSLYDRLVELPGVMTVFHVGGDDDFLLHVAVAGPEALRDLILEHVTAHAVVRQTETQLVFEVREGRGVLPRLPAGMSVRDAILNSQPSRRTRTWAR</sequence>
<dbReference type="EMBL" id="JAUEMJ010000005">
    <property type="protein sequence ID" value="MDN3241582.1"/>
    <property type="molecule type" value="Genomic_DNA"/>
</dbReference>
<protein>
    <submittedName>
        <fullName evidence="6">Lrp/AsnC family transcriptional regulator</fullName>
    </submittedName>
</protein>
<dbReference type="SUPFAM" id="SSF46785">
    <property type="entry name" value="Winged helix' DNA-binding domain"/>
    <property type="match status" value="1"/>
</dbReference>
<feature type="domain" description="HTH asnC-type" evidence="5">
    <location>
        <begin position="30"/>
        <end position="91"/>
    </location>
</feature>
<dbReference type="InterPro" id="IPR000485">
    <property type="entry name" value="AsnC-type_HTH_dom"/>
</dbReference>
<accession>A0ABT7YSG2</accession>
<dbReference type="Proteomes" id="UP001171902">
    <property type="component" value="Unassembled WGS sequence"/>
</dbReference>
<keyword evidence="1" id="KW-0805">Transcription regulation</keyword>
<evidence type="ECO:0000256" key="2">
    <source>
        <dbReference type="ARBA" id="ARBA00023125"/>
    </source>
</evidence>
<name>A0ABT7YSG2_9ACTN</name>
<dbReference type="InterPro" id="IPR036390">
    <property type="entry name" value="WH_DNA-bd_sf"/>
</dbReference>
<organism evidence="6 7">
    <name type="scientific">Glycomyces tritici</name>
    <dbReference type="NCBI Taxonomy" id="2665176"/>
    <lineage>
        <taxon>Bacteria</taxon>
        <taxon>Bacillati</taxon>
        <taxon>Actinomycetota</taxon>
        <taxon>Actinomycetes</taxon>
        <taxon>Glycomycetales</taxon>
        <taxon>Glycomycetaceae</taxon>
        <taxon>Glycomyces</taxon>
    </lineage>
</organism>
<evidence type="ECO:0000256" key="1">
    <source>
        <dbReference type="ARBA" id="ARBA00023015"/>
    </source>
</evidence>
<dbReference type="SUPFAM" id="SSF54909">
    <property type="entry name" value="Dimeric alpha+beta barrel"/>
    <property type="match status" value="1"/>
</dbReference>
<dbReference type="PANTHER" id="PTHR30154">
    <property type="entry name" value="LEUCINE-RESPONSIVE REGULATORY PROTEIN"/>
    <property type="match status" value="1"/>
</dbReference>
<dbReference type="InterPro" id="IPR011008">
    <property type="entry name" value="Dimeric_a/b-barrel"/>
</dbReference>
<dbReference type="SMART" id="SM00344">
    <property type="entry name" value="HTH_ASNC"/>
    <property type="match status" value="1"/>
</dbReference>
<dbReference type="PRINTS" id="PR00033">
    <property type="entry name" value="HTHASNC"/>
</dbReference>
<dbReference type="Gene3D" id="1.10.10.10">
    <property type="entry name" value="Winged helix-like DNA-binding domain superfamily/Winged helix DNA-binding domain"/>
    <property type="match status" value="1"/>
</dbReference>
<dbReference type="Gene3D" id="3.30.70.920">
    <property type="match status" value="1"/>
</dbReference>
<evidence type="ECO:0000313" key="7">
    <source>
        <dbReference type="Proteomes" id="UP001171902"/>
    </source>
</evidence>
<keyword evidence="3" id="KW-0804">Transcription</keyword>
<evidence type="ECO:0000313" key="6">
    <source>
        <dbReference type="EMBL" id="MDN3241582.1"/>
    </source>
</evidence>
<dbReference type="RefSeq" id="WP_289958489.1">
    <property type="nucleotide sequence ID" value="NZ_JAUEMJ010000005.1"/>
</dbReference>
<reference evidence="6" key="1">
    <citation type="submission" date="2023-06" db="EMBL/GenBank/DDBJ databases">
        <title>Gycomyces niveus sp.nov., a novel actinomycete isolated from soil in Shouguang.</title>
        <authorList>
            <person name="Yang X."/>
            <person name="Zhao J."/>
        </authorList>
    </citation>
    <scope>NUCLEOTIDE SEQUENCE</scope>
    <source>
        <strain evidence="6">NEAU C2</strain>
    </source>
</reference>
<dbReference type="Pfam" id="PF01037">
    <property type="entry name" value="AsnC_trans_reg"/>
    <property type="match status" value="1"/>
</dbReference>
<dbReference type="InterPro" id="IPR019888">
    <property type="entry name" value="Tscrpt_reg_AsnC-like"/>
</dbReference>
<evidence type="ECO:0000259" key="5">
    <source>
        <dbReference type="PROSITE" id="PS50956"/>
    </source>
</evidence>
<proteinExistence type="predicted"/>
<feature type="region of interest" description="Disordered" evidence="4">
    <location>
        <begin position="1"/>
        <end position="29"/>
    </location>
</feature>
<keyword evidence="2" id="KW-0238">DNA-binding</keyword>
<comment type="caution">
    <text evidence="6">The sequence shown here is derived from an EMBL/GenBank/DDBJ whole genome shotgun (WGS) entry which is preliminary data.</text>
</comment>